<evidence type="ECO:0000259" key="1">
    <source>
        <dbReference type="Pfam" id="PF00078"/>
    </source>
</evidence>
<reference evidence="2 3" key="1">
    <citation type="journal article" date="2018" name="PLoS Genet.">
        <title>Population sequencing reveals clonal diversity and ancestral inbreeding in the grapevine cultivar Chardonnay.</title>
        <authorList>
            <person name="Roach M.J."/>
            <person name="Johnson D.L."/>
            <person name="Bohlmann J."/>
            <person name="van Vuuren H.J."/>
            <person name="Jones S.J."/>
            <person name="Pretorius I.S."/>
            <person name="Schmidt S.A."/>
            <person name="Borneman A.R."/>
        </authorList>
    </citation>
    <scope>NUCLEOTIDE SEQUENCE [LARGE SCALE GENOMIC DNA]</scope>
    <source>
        <strain evidence="3">cv. Chardonnay</strain>
        <tissue evidence="2">Leaf</tissue>
    </source>
</reference>
<gene>
    <name evidence="2" type="primary">pol_2439</name>
    <name evidence="2" type="ORF">CK203_052766</name>
</gene>
<feature type="domain" description="Reverse transcriptase" evidence="1">
    <location>
        <begin position="361"/>
        <end position="449"/>
    </location>
</feature>
<dbReference type="Gene3D" id="3.10.10.10">
    <property type="entry name" value="HIV Type 1 Reverse Transcriptase, subunit A, domain 1"/>
    <property type="match status" value="1"/>
</dbReference>
<name>A0A438FUV5_VITVI</name>
<dbReference type="FunFam" id="3.30.70.270:FF:000063">
    <property type="entry name" value="Zinc knuckle domaincontaining protein"/>
    <property type="match status" value="1"/>
</dbReference>
<dbReference type="InterPro" id="IPR000477">
    <property type="entry name" value="RT_dom"/>
</dbReference>
<dbReference type="Pfam" id="PF00078">
    <property type="entry name" value="RVT_1"/>
    <property type="match status" value="1"/>
</dbReference>
<dbReference type="Gene3D" id="3.30.70.270">
    <property type="match status" value="2"/>
</dbReference>
<accession>A0A438FUV5</accession>
<dbReference type="InterPro" id="IPR043502">
    <property type="entry name" value="DNA/RNA_pol_sf"/>
</dbReference>
<dbReference type="EMBL" id="QGNW01000733">
    <property type="protein sequence ID" value="RVW63746.1"/>
    <property type="molecule type" value="Genomic_DNA"/>
</dbReference>
<dbReference type="InterPro" id="IPR050951">
    <property type="entry name" value="Retrovirus_Pol_polyprotein"/>
</dbReference>
<dbReference type="AlphaFoldDB" id="A0A438FUV5"/>
<comment type="caution">
    <text evidence="2">The sequence shown here is derived from an EMBL/GenBank/DDBJ whole genome shotgun (WGS) entry which is preliminary data.</text>
</comment>
<dbReference type="PANTHER" id="PTHR37984:SF5">
    <property type="entry name" value="PROTEIN NYNRIN-LIKE"/>
    <property type="match status" value="1"/>
</dbReference>
<dbReference type="SUPFAM" id="SSF56672">
    <property type="entry name" value="DNA/RNA polymerases"/>
    <property type="match status" value="1"/>
</dbReference>
<evidence type="ECO:0000313" key="3">
    <source>
        <dbReference type="Proteomes" id="UP000288805"/>
    </source>
</evidence>
<dbReference type="InterPro" id="IPR043128">
    <property type="entry name" value="Rev_trsase/Diguanyl_cyclase"/>
</dbReference>
<dbReference type="CDD" id="cd01647">
    <property type="entry name" value="RT_LTR"/>
    <property type="match status" value="1"/>
</dbReference>
<dbReference type="PANTHER" id="PTHR37984">
    <property type="entry name" value="PROTEIN CBG26694"/>
    <property type="match status" value="1"/>
</dbReference>
<proteinExistence type="predicted"/>
<organism evidence="2 3">
    <name type="scientific">Vitis vinifera</name>
    <name type="common">Grape</name>
    <dbReference type="NCBI Taxonomy" id="29760"/>
    <lineage>
        <taxon>Eukaryota</taxon>
        <taxon>Viridiplantae</taxon>
        <taxon>Streptophyta</taxon>
        <taxon>Embryophyta</taxon>
        <taxon>Tracheophyta</taxon>
        <taxon>Spermatophyta</taxon>
        <taxon>Magnoliopsida</taxon>
        <taxon>eudicotyledons</taxon>
        <taxon>Gunneridae</taxon>
        <taxon>Pentapetalae</taxon>
        <taxon>rosids</taxon>
        <taxon>Vitales</taxon>
        <taxon>Vitaceae</taxon>
        <taxon>Viteae</taxon>
        <taxon>Vitis</taxon>
    </lineage>
</organism>
<protein>
    <submittedName>
        <fullName evidence="2">Retrovirus-related Pol polyprotein from transposon 17.6</fullName>
    </submittedName>
</protein>
<dbReference type="Proteomes" id="UP000288805">
    <property type="component" value="Unassembled WGS sequence"/>
</dbReference>
<evidence type="ECO:0000313" key="2">
    <source>
        <dbReference type="EMBL" id="RVW63746.1"/>
    </source>
</evidence>
<sequence length="608" mass="70450">MFASSKPVPQISHSEDNLFLTGFTFDEVQTLEVRDFCRNLVTMSFDQHSSMVVLDMMRGMFFMPGLGLGPHQHGPMEFVATVDYDTPFGLGFVPTEADYRYMTRLYRERVRARLTCTLFDYRVRPYRMSLADYFIKGSEVHPLMGDSSDVTDIEGVDELQHQFHHLQLGDEAFSAPVSVMIAHSLLDRANFLSLCFLEETTNYGVDFESTGVTDGVVPCDECLLSRLPRRPRQILFQSLWRMLQLVMMNPIDERVSPARRDVETIDFGTEDQPIELKIGYPCLQTRMIDLFIYSGHTWMFLHGFMRTCQVKEEIQKKISVGFLSVVEYLEWLVNVVPVPKKDGKMLMASKDIENTTFITEWGTYCYKVMPFGMKNAGATYQRATTTLFHDMMHRDVEVYVDDMIMKSRSRANHLAALERFFERIQKFRLRLNPKKCTFGVTSEKLLGHMVSERFIEVDPDKIKAILDMLVPRIEKEIRGFLGRLQYISRFIARLTNICEPIFHLLRKNQPTVWNDDCQLAFEKIKEYLLSPPVLVPPMPGHPLLLYLSVDLFFDRPALTSRLMRWLIFLTEFDIQYVSQKSIKGSIVVDHLASLSISEGRLVDDDFSR</sequence>